<sequence length="139" mass="16383">MAFKKKYWGCVVDHGESQLSFYLYAKKISRGPYLYLDLSEYKSVSDRSKRTFPDHNVSFFELISRWNNPDELFAAETDYLRSNNPENSKRYSLNVHLEPSFSTKAELCAYYMKTDLPKGNAPENYIKRLQQPFTRNIVN</sequence>
<evidence type="ECO:0000313" key="2">
    <source>
        <dbReference type="EMBL" id="CAF3637814.1"/>
    </source>
</evidence>
<protein>
    <submittedName>
        <fullName evidence="1">Uncharacterized protein</fullName>
    </submittedName>
</protein>
<evidence type="ECO:0000313" key="1">
    <source>
        <dbReference type="EMBL" id="CAF0850180.1"/>
    </source>
</evidence>
<dbReference type="Proteomes" id="UP000681722">
    <property type="component" value="Unassembled WGS sequence"/>
</dbReference>
<organism evidence="1 3">
    <name type="scientific">Didymodactylos carnosus</name>
    <dbReference type="NCBI Taxonomy" id="1234261"/>
    <lineage>
        <taxon>Eukaryota</taxon>
        <taxon>Metazoa</taxon>
        <taxon>Spiralia</taxon>
        <taxon>Gnathifera</taxon>
        <taxon>Rotifera</taxon>
        <taxon>Eurotatoria</taxon>
        <taxon>Bdelloidea</taxon>
        <taxon>Philodinida</taxon>
        <taxon>Philodinidae</taxon>
        <taxon>Didymodactylos</taxon>
    </lineage>
</organism>
<name>A0A813WCA6_9BILA</name>
<gene>
    <name evidence="1" type="ORF">GPM918_LOCUS6030</name>
    <name evidence="2" type="ORF">SRO942_LOCUS6030</name>
</gene>
<dbReference type="EMBL" id="CAJNOQ010000906">
    <property type="protein sequence ID" value="CAF0850180.1"/>
    <property type="molecule type" value="Genomic_DNA"/>
</dbReference>
<reference evidence="1" key="1">
    <citation type="submission" date="2021-02" db="EMBL/GenBank/DDBJ databases">
        <authorList>
            <person name="Nowell W R."/>
        </authorList>
    </citation>
    <scope>NUCLEOTIDE SEQUENCE</scope>
</reference>
<proteinExistence type="predicted"/>
<evidence type="ECO:0000313" key="3">
    <source>
        <dbReference type="Proteomes" id="UP000663829"/>
    </source>
</evidence>
<keyword evidence="3" id="KW-1185">Reference proteome</keyword>
<dbReference type="AlphaFoldDB" id="A0A813WCA6"/>
<dbReference type="EMBL" id="CAJOBC010000906">
    <property type="protein sequence ID" value="CAF3637814.1"/>
    <property type="molecule type" value="Genomic_DNA"/>
</dbReference>
<dbReference type="Proteomes" id="UP000663829">
    <property type="component" value="Unassembled WGS sequence"/>
</dbReference>
<accession>A0A813WCA6</accession>
<comment type="caution">
    <text evidence="1">The sequence shown here is derived from an EMBL/GenBank/DDBJ whole genome shotgun (WGS) entry which is preliminary data.</text>
</comment>